<dbReference type="GO" id="GO:0004497">
    <property type="term" value="F:monooxygenase activity"/>
    <property type="evidence" value="ECO:0007669"/>
    <property type="project" value="UniProtKB-ARBA"/>
</dbReference>
<evidence type="ECO:0000256" key="4">
    <source>
        <dbReference type="ARBA" id="ARBA00023004"/>
    </source>
</evidence>
<dbReference type="InterPro" id="IPR050584">
    <property type="entry name" value="Cholesterol_7-desaturase"/>
</dbReference>
<dbReference type="Pfam" id="PF19112">
    <property type="entry name" value="VanA_C"/>
    <property type="match status" value="1"/>
</dbReference>
<keyword evidence="2" id="KW-0479">Metal-binding</keyword>
<dbReference type="PANTHER" id="PTHR21266">
    <property type="entry name" value="IRON-SULFUR DOMAIN CONTAINING PROTEIN"/>
    <property type="match status" value="1"/>
</dbReference>
<dbReference type="CDD" id="cd03469">
    <property type="entry name" value="Rieske_RO_Alpha_N"/>
    <property type="match status" value="1"/>
</dbReference>
<gene>
    <name evidence="7" type="ORF">A4R35_19090</name>
</gene>
<reference evidence="7 8" key="1">
    <citation type="submission" date="2016-08" db="EMBL/GenBank/DDBJ databases">
        <title>Analysis of Carbohydrate Active Enzymes in Thermogemmatispora T81 Reveals Carbohydrate Degradation Ability.</title>
        <authorList>
            <person name="Tomazini A."/>
            <person name="Lal S."/>
            <person name="Stott M."/>
            <person name="Henrissat B."/>
            <person name="Polikarpov I."/>
            <person name="Sparling R."/>
            <person name="Levin D.B."/>
        </authorList>
    </citation>
    <scope>NUCLEOTIDE SEQUENCE [LARGE SCALE GENOMIC DNA]</scope>
    <source>
        <strain evidence="7 8">T81</strain>
    </source>
</reference>
<keyword evidence="8" id="KW-1185">Reference proteome</keyword>
<dbReference type="GO" id="GO:0051213">
    <property type="term" value="F:dioxygenase activity"/>
    <property type="evidence" value="ECO:0007669"/>
    <property type="project" value="UniProtKB-KW"/>
</dbReference>
<dbReference type="GO" id="GO:0005506">
    <property type="term" value="F:iron ion binding"/>
    <property type="evidence" value="ECO:0007669"/>
    <property type="project" value="InterPro"/>
</dbReference>
<feature type="domain" description="Rieske" evidence="6">
    <location>
        <begin position="11"/>
        <end position="114"/>
    </location>
</feature>
<keyword evidence="5" id="KW-0411">Iron-sulfur</keyword>
<dbReference type="AlphaFoldDB" id="A0A328VN81"/>
<dbReference type="RefSeq" id="WP_112432205.1">
    <property type="nucleotide sequence ID" value="NZ_MCIF01000002.1"/>
</dbReference>
<dbReference type="GO" id="GO:0016705">
    <property type="term" value="F:oxidoreductase activity, acting on paired donors, with incorporation or reduction of molecular oxygen"/>
    <property type="evidence" value="ECO:0007669"/>
    <property type="project" value="UniProtKB-ARBA"/>
</dbReference>
<evidence type="ECO:0000256" key="2">
    <source>
        <dbReference type="ARBA" id="ARBA00022723"/>
    </source>
</evidence>
<keyword evidence="3" id="KW-0560">Oxidoreductase</keyword>
<dbReference type="Gene3D" id="3.90.380.10">
    <property type="entry name" value="Naphthalene 1,2-dioxygenase Alpha Subunit, Chain A, domain 1"/>
    <property type="match status" value="1"/>
</dbReference>
<keyword evidence="7" id="KW-0223">Dioxygenase</keyword>
<dbReference type="InterPro" id="IPR017941">
    <property type="entry name" value="Rieske_2Fe-2S"/>
</dbReference>
<dbReference type="Pfam" id="PF00355">
    <property type="entry name" value="Rieske"/>
    <property type="match status" value="1"/>
</dbReference>
<dbReference type="InterPro" id="IPR044043">
    <property type="entry name" value="VanA_C_cat"/>
</dbReference>
<dbReference type="OrthoDB" id="9800776at2"/>
<dbReference type="InterPro" id="IPR015881">
    <property type="entry name" value="ARHD_Rieske_2Fe_2S"/>
</dbReference>
<dbReference type="Gene3D" id="2.102.10.10">
    <property type="entry name" value="Rieske [2Fe-2S] iron-sulphur domain"/>
    <property type="match status" value="1"/>
</dbReference>
<comment type="caution">
    <text evidence="7">The sequence shown here is derived from an EMBL/GenBank/DDBJ whole genome shotgun (WGS) entry which is preliminary data.</text>
</comment>
<evidence type="ECO:0000256" key="5">
    <source>
        <dbReference type="ARBA" id="ARBA00023014"/>
    </source>
</evidence>
<dbReference type="InterPro" id="IPR036922">
    <property type="entry name" value="Rieske_2Fe-2S_sf"/>
</dbReference>
<name>A0A328VN81_9CHLR</name>
<organism evidence="7 8">
    <name type="scientific">Thermogemmatispora tikiterensis</name>
    <dbReference type="NCBI Taxonomy" id="1825093"/>
    <lineage>
        <taxon>Bacteria</taxon>
        <taxon>Bacillati</taxon>
        <taxon>Chloroflexota</taxon>
        <taxon>Ktedonobacteria</taxon>
        <taxon>Thermogemmatisporales</taxon>
        <taxon>Thermogemmatisporaceae</taxon>
        <taxon>Thermogemmatispora</taxon>
    </lineage>
</organism>
<dbReference type="SUPFAM" id="SSF50022">
    <property type="entry name" value="ISP domain"/>
    <property type="match status" value="1"/>
</dbReference>
<keyword evidence="4" id="KW-0408">Iron</keyword>
<evidence type="ECO:0000259" key="6">
    <source>
        <dbReference type="PROSITE" id="PS51296"/>
    </source>
</evidence>
<evidence type="ECO:0000256" key="1">
    <source>
        <dbReference type="ARBA" id="ARBA00022714"/>
    </source>
</evidence>
<proteinExistence type="predicted"/>
<dbReference type="Proteomes" id="UP000248706">
    <property type="component" value="Unassembled WGS sequence"/>
</dbReference>
<dbReference type="EMBL" id="MCIF01000002">
    <property type="protein sequence ID" value="RAQ97652.1"/>
    <property type="molecule type" value="Genomic_DNA"/>
</dbReference>
<protein>
    <submittedName>
        <fullName evidence="7">Ring-hydroxylating dioxygenase</fullName>
    </submittedName>
</protein>
<dbReference type="GO" id="GO:0051537">
    <property type="term" value="F:2 iron, 2 sulfur cluster binding"/>
    <property type="evidence" value="ECO:0007669"/>
    <property type="project" value="UniProtKB-KW"/>
</dbReference>
<keyword evidence="1" id="KW-0001">2Fe-2S</keyword>
<evidence type="ECO:0000313" key="8">
    <source>
        <dbReference type="Proteomes" id="UP000248706"/>
    </source>
</evidence>
<evidence type="ECO:0000313" key="7">
    <source>
        <dbReference type="EMBL" id="RAQ97652.1"/>
    </source>
</evidence>
<dbReference type="PROSITE" id="PS00570">
    <property type="entry name" value="RING_HYDROXYL_ALPHA"/>
    <property type="match status" value="1"/>
</dbReference>
<sequence>MLNDPVLLNDWHVVAYAPALPERQPVAARLLDEDLVLWKVDGRVHVWRDLCVHRGARLSLGRVEDGCLICPYHGWTYDEEGHCVRFPAHPEQKPPATAHARVYRSCLRYDWVWVTLGEPQHEVPAFPEWDDASFRKVHTGPYSVETSGPRAIENFLDVAHFPYVHAGLLGDPSHAAINDYTVETGEDGITARDITVWQPNPDGSGQGAEVTYTYRVLRPLTAYFVKTSQGPRFAMFFTVTPVSERRCIAWQYVALNYGEQSEEEIRRFEDMVMQQDIRVIESQRPELLPLDLQAELHLRSDRTAIAYRRWLRRLGVTFGTA</sequence>
<dbReference type="PROSITE" id="PS51296">
    <property type="entry name" value="RIESKE"/>
    <property type="match status" value="1"/>
</dbReference>
<dbReference type="PANTHER" id="PTHR21266:SF60">
    <property type="entry name" value="3-KETOSTEROID-9-ALPHA-MONOOXYGENASE, OXYGENASE COMPONENT"/>
    <property type="match status" value="1"/>
</dbReference>
<accession>A0A328VN81</accession>
<dbReference type="SUPFAM" id="SSF55961">
    <property type="entry name" value="Bet v1-like"/>
    <property type="match status" value="1"/>
</dbReference>
<evidence type="ECO:0000256" key="3">
    <source>
        <dbReference type="ARBA" id="ARBA00023002"/>
    </source>
</evidence>